<sequence>MVKNLNMMEILYFDLTKIFEFVFIKCTKQIVFIFSFSFSFPSFPFLLFVCYFLALIKSQSYNDTVFKIVHTRQNCGLHAILQNRTIHCLFSKAYKSIY</sequence>
<evidence type="ECO:0000256" key="1">
    <source>
        <dbReference type="SAM" id="Phobius"/>
    </source>
</evidence>
<keyword evidence="1" id="KW-0472">Membrane</keyword>
<proteinExistence type="predicted"/>
<gene>
    <name evidence="2" type="ORF">GLOINDRAFT_208796</name>
</gene>
<reference evidence="2" key="1">
    <citation type="submission" date="2013-07" db="EMBL/GenBank/DDBJ databases">
        <title>The genome of an arbuscular mycorrhizal fungus provides insights into the evolution of the oldest plant symbiosis.</title>
        <authorList>
            <consortium name="DOE Joint Genome Institute"/>
            <person name="Tisserant E."/>
            <person name="Malbreil M."/>
            <person name="Kuo A."/>
            <person name="Kohler A."/>
            <person name="Symeonidi A."/>
            <person name="Balestrini R."/>
            <person name="Charron P."/>
            <person name="Duensing N."/>
            <person name="Frei-dit-Frey N."/>
            <person name="Gianinazzi-Pearson V."/>
            <person name="Gilbert B."/>
            <person name="Handa Y."/>
            <person name="Hijri M."/>
            <person name="Kaul R."/>
            <person name="Kawaguchi M."/>
            <person name="Krajinski F."/>
            <person name="Lammers P."/>
            <person name="Lapierre D."/>
            <person name="Masclaux F.G."/>
            <person name="Murat C."/>
            <person name="Morin E."/>
            <person name="Ndikumana S."/>
            <person name="Pagni M."/>
            <person name="Petitpierre D."/>
            <person name="Requena N."/>
            <person name="Rosikiewicz P."/>
            <person name="Riley R."/>
            <person name="Saito K."/>
            <person name="San Clemente H."/>
            <person name="Shapiro H."/>
            <person name="van Tuinen D."/>
            <person name="Becard G."/>
            <person name="Bonfante P."/>
            <person name="Paszkowski U."/>
            <person name="Shachar-Hill Y."/>
            <person name="Young J.P."/>
            <person name="Sanders I.R."/>
            <person name="Henrissat B."/>
            <person name="Rensing S.A."/>
            <person name="Grigoriev I.V."/>
            <person name="Corradi N."/>
            <person name="Roux C."/>
            <person name="Martin F."/>
        </authorList>
    </citation>
    <scope>NUCLEOTIDE SEQUENCE</scope>
    <source>
        <strain evidence="2">DAOM 197198</strain>
    </source>
</reference>
<dbReference type="EMBL" id="KI288916">
    <property type="protein sequence ID" value="ESA08694.1"/>
    <property type="molecule type" value="Genomic_DNA"/>
</dbReference>
<feature type="transmembrane region" description="Helical" evidence="1">
    <location>
        <begin position="30"/>
        <end position="54"/>
    </location>
</feature>
<dbReference type="AlphaFoldDB" id="U9TKK1"/>
<name>U9TKK1_RHIID</name>
<keyword evidence="1" id="KW-0812">Transmembrane</keyword>
<dbReference type="HOGENOM" id="CLU_2334719_0_0_1"/>
<keyword evidence="1" id="KW-1133">Transmembrane helix</keyword>
<organism evidence="2">
    <name type="scientific">Rhizophagus irregularis (strain DAOM 181602 / DAOM 197198 / MUCL 43194)</name>
    <name type="common">Arbuscular mycorrhizal fungus</name>
    <name type="synonym">Glomus intraradices</name>
    <dbReference type="NCBI Taxonomy" id="747089"/>
    <lineage>
        <taxon>Eukaryota</taxon>
        <taxon>Fungi</taxon>
        <taxon>Fungi incertae sedis</taxon>
        <taxon>Mucoromycota</taxon>
        <taxon>Glomeromycotina</taxon>
        <taxon>Glomeromycetes</taxon>
        <taxon>Glomerales</taxon>
        <taxon>Glomeraceae</taxon>
        <taxon>Rhizophagus</taxon>
    </lineage>
</organism>
<accession>U9TKK1</accession>
<evidence type="ECO:0000313" key="2">
    <source>
        <dbReference type="EMBL" id="ESA08694.1"/>
    </source>
</evidence>
<protein>
    <submittedName>
        <fullName evidence="2">Uncharacterized protein</fullName>
    </submittedName>
</protein>